<reference evidence="2" key="1">
    <citation type="submission" date="2016-10" db="EMBL/GenBank/DDBJ databases">
        <authorList>
            <person name="Varghese N."/>
            <person name="Submissions S."/>
        </authorList>
    </citation>
    <scope>NUCLEOTIDE SEQUENCE [LARGE SCALE GENOMIC DNA]</scope>
    <source>
        <strain evidence="2">DSM 13327</strain>
    </source>
</reference>
<dbReference type="NCBIfam" id="TIGR01484">
    <property type="entry name" value="HAD-SF-IIB"/>
    <property type="match status" value="1"/>
</dbReference>
<dbReference type="SFLD" id="SFLDS00003">
    <property type="entry name" value="Haloacid_Dehalogenase"/>
    <property type="match status" value="1"/>
</dbReference>
<protein>
    <recommendedName>
        <fullName evidence="3">Cof subfamily of IIB subfamily of haloacid dehalogenase superfamily/HAD-superfamily hydrolase, subfamily IIB</fullName>
    </recommendedName>
</protein>
<dbReference type="PANTHER" id="PTHR10000:SF8">
    <property type="entry name" value="HAD SUPERFAMILY HYDROLASE-LIKE, TYPE 3"/>
    <property type="match status" value="1"/>
</dbReference>
<keyword evidence="2" id="KW-1185">Reference proteome</keyword>
<dbReference type="OrthoDB" id="9781413at2"/>
<evidence type="ECO:0000313" key="1">
    <source>
        <dbReference type="EMBL" id="SFL43273.1"/>
    </source>
</evidence>
<dbReference type="AlphaFoldDB" id="A0A1I4HNF9"/>
<proteinExistence type="predicted"/>
<dbReference type="Gene3D" id="3.30.1240.10">
    <property type="match status" value="1"/>
</dbReference>
<dbReference type="EMBL" id="FOTS01000004">
    <property type="protein sequence ID" value="SFL43273.1"/>
    <property type="molecule type" value="Genomic_DNA"/>
</dbReference>
<gene>
    <name evidence="1" type="ORF">SAMN04490355_1004100</name>
</gene>
<dbReference type="GO" id="GO:0000287">
    <property type="term" value="F:magnesium ion binding"/>
    <property type="evidence" value="ECO:0007669"/>
    <property type="project" value="TreeGrafter"/>
</dbReference>
<dbReference type="InterPro" id="IPR036412">
    <property type="entry name" value="HAD-like_sf"/>
</dbReference>
<dbReference type="SFLD" id="SFLDG01140">
    <property type="entry name" value="C2.B:_Phosphomannomutase_and_P"/>
    <property type="match status" value="1"/>
</dbReference>
<dbReference type="SUPFAM" id="SSF56784">
    <property type="entry name" value="HAD-like"/>
    <property type="match status" value="1"/>
</dbReference>
<evidence type="ECO:0000313" key="2">
    <source>
        <dbReference type="Proteomes" id="UP000199520"/>
    </source>
</evidence>
<dbReference type="Proteomes" id="UP000199520">
    <property type="component" value="Unassembled WGS sequence"/>
</dbReference>
<dbReference type="GO" id="GO:0005829">
    <property type="term" value="C:cytosol"/>
    <property type="evidence" value="ECO:0007669"/>
    <property type="project" value="TreeGrafter"/>
</dbReference>
<dbReference type="STRING" id="1123291.SAMN04490355_1004100"/>
<sequence>MKPYQDFILISDLDGTLANSEHKVSEKNKKAIVYFVEQGGHFSIATGRTQKNVVPYMTDLMINAPCILYNGGALFSWQEQRFLKTMQMKSNDVSDFLRCCILSFPKMCIEVFIEEQLYVVTDPVNIDEHMKREKQEFVYAQIDDILEQSWIKIILCDSHEHLLASRNLLTEFHLDNKTNQFFSAVTYLEIVGKQVSKGKMLGELLNMEAYRFKKVIAVGDFENDVEMLQRADCGVAPANAQEDVKKIADWVAVSNDDDVIHDIIYRIMPILF</sequence>
<dbReference type="Gene3D" id="3.40.50.1000">
    <property type="entry name" value="HAD superfamily/HAD-like"/>
    <property type="match status" value="1"/>
</dbReference>
<dbReference type="RefSeq" id="WP_090932875.1">
    <property type="nucleotide sequence ID" value="NZ_FOTS01000004.1"/>
</dbReference>
<dbReference type="Pfam" id="PF08282">
    <property type="entry name" value="Hydrolase_3"/>
    <property type="match status" value="1"/>
</dbReference>
<name>A0A1I4HNF9_9FIRM</name>
<evidence type="ECO:0008006" key="3">
    <source>
        <dbReference type="Google" id="ProtNLM"/>
    </source>
</evidence>
<dbReference type="InterPro" id="IPR023214">
    <property type="entry name" value="HAD_sf"/>
</dbReference>
<dbReference type="InterPro" id="IPR000150">
    <property type="entry name" value="Cof"/>
</dbReference>
<dbReference type="NCBIfam" id="TIGR00099">
    <property type="entry name" value="Cof-subfamily"/>
    <property type="match status" value="1"/>
</dbReference>
<dbReference type="GO" id="GO:0016791">
    <property type="term" value="F:phosphatase activity"/>
    <property type="evidence" value="ECO:0007669"/>
    <property type="project" value="TreeGrafter"/>
</dbReference>
<dbReference type="InterPro" id="IPR006379">
    <property type="entry name" value="HAD-SF_hydro_IIB"/>
</dbReference>
<organism evidence="1 2">
    <name type="scientific">Pelosinus propionicus DSM 13327</name>
    <dbReference type="NCBI Taxonomy" id="1123291"/>
    <lineage>
        <taxon>Bacteria</taxon>
        <taxon>Bacillati</taxon>
        <taxon>Bacillota</taxon>
        <taxon>Negativicutes</taxon>
        <taxon>Selenomonadales</taxon>
        <taxon>Sporomusaceae</taxon>
        <taxon>Pelosinus</taxon>
    </lineage>
</organism>
<accession>A0A1I4HNF9</accession>
<dbReference type="PANTHER" id="PTHR10000">
    <property type="entry name" value="PHOSPHOSERINE PHOSPHATASE"/>
    <property type="match status" value="1"/>
</dbReference>